<dbReference type="InterPro" id="IPR047640">
    <property type="entry name" value="RpiR-like"/>
</dbReference>
<keyword evidence="3" id="KW-0804">Transcription</keyword>
<dbReference type="Gene3D" id="1.10.10.10">
    <property type="entry name" value="Winged helix-like DNA-binding domain superfamily/Winged helix DNA-binding domain"/>
    <property type="match status" value="1"/>
</dbReference>
<dbReference type="PROSITE" id="PS51464">
    <property type="entry name" value="SIS"/>
    <property type="match status" value="1"/>
</dbReference>
<dbReference type="RefSeq" id="WP_073011701.1">
    <property type="nucleotide sequence ID" value="NZ_FQXD01000015.1"/>
</dbReference>
<dbReference type="AlphaFoldDB" id="A0A1M5WBG4"/>
<feature type="domain" description="HTH rpiR-type" evidence="4">
    <location>
        <begin position="1"/>
        <end position="77"/>
    </location>
</feature>
<dbReference type="GO" id="GO:0097367">
    <property type="term" value="F:carbohydrate derivative binding"/>
    <property type="evidence" value="ECO:0007669"/>
    <property type="project" value="InterPro"/>
</dbReference>
<dbReference type="InterPro" id="IPR000281">
    <property type="entry name" value="HTH_RpiR"/>
</dbReference>
<dbReference type="OrthoDB" id="6590756at2"/>
<dbReference type="InterPro" id="IPR035472">
    <property type="entry name" value="RpiR-like_SIS"/>
</dbReference>
<feature type="domain" description="SIS" evidence="5">
    <location>
        <begin position="106"/>
        <end position="248"/>
    </location>
</feature>
<dbReference type="PROSITE" id="PS51071">
    <property type="entry name" value="HTH_RPIR"/>
    <property type="match status" value="1"/>
</dbReference>
<dbReference type="GO" id="GO:1901135">
    <property type="term" value="P:carbohydrate derivative metabolic process"/>
    <property type="evidence" value="ECO:0007669"/>
    <property type="project" value="InterPro"/>
</dbReference>
<dbReference type="EMBL" id="FQXD01000015">
    <property type="protein sequence ID" value="SHH84836.1"/>
    <property type="molecule type" value="Genomic_DNA"/>
</dbReference>
<dbReference type="InterPro" id="IPR046348">
    <property type="entry name" value="SIS_dom_sf"/>
</dbReference>
<dbReference type="Gene3D" id="3.40.50.10490">
    <property type="entry name" value="Glucose-6-phosphate isomerase like protein, domain 1"/>
    <property type="match status" value="1"/>
</dbReference>
<dbReference type="InterPro" id="IPR009057">
    <property type="entry name" value="Homeodomain-like_sf"/>
</dbReference>
<evidence type="ECO:0000256" key="3">
    <source>
        <dbReference type="ARBA" id="ARBA00023163"/>
    </source>
</evidence>
<keyword evidence="2" id="KW-0238">DNA-binding</keyword>
<dbReference type="CDD" id="cd05013">
    <property type="entry name" value="SIS_RpiR"/>
    <property type="match status" value="1"/>
</dbReference>
<dbReference type="GO" id="GO:0003677">
    <property type="term" value="F:DNA binding"/>
    <property type="evidence" value="ECO:0007669"/>
    <property type="project" value="UniProtKB-KW"/>
</dbReference>
<evidence type="ECO:0000259" key="4">
    <source>
        <dbReference type="PROSITE" id="PS51071"/>
    </source>
</evidence>
<keyword evidence="7" id="KW-1185">Reference proteome</keyword>
<dbReference type="Pfam" id="PF01380">
    <property type="entry name" value="SIS"/>
    <property type="match status" value="1"/>
</dbReference>
<evidence type="ECO:0000256" key="1">
    <source>
        <dbReference type="ARBA" id="ARBA00023015"/>
    </source>
</evidence>
<evidence type="ECO:0000313" key="6">
    <source>
        <dbReference type="EMBL" id="SHH84836.1"/>
    </source>
</evidence>
<dbReference type="SUPFAM" id="SSF53697">
    <property type="entry name" value="SIS domain"/>
    <property type="match status" value="1"/>
</dbReference>
<dbReference type="GO" id="GO:0003700">
    <property type="term" value="F:DNA-binding transcription factor activity"/>
    <property type="evidence" value="ECO:0007669"/>
    <property type="project" value="InterPro"/>
</dbReference>
<dbReference type="InterPro" id="IPR036388">
    <property type="entry name" value="WH-like_DNA-bd_sf"/>
</dbReference>
<dbReference type="PANTHER" id="PTHR30514">
    <property type="entry name" value="GLUCOKINASE"/>
    <property type="match status" value="1"/>
</dbReference>
<evidence type="ECO:0000256" key="2">
    <source>
        <dbReference type="ARBA" id="ARBA00023125"/>
    </source>
</evidence>
<dbReference type="Proteomes" id="UP000184079">
    <property type="component" value="Unassembled WGS sequence"/>
</dbReference>
<dbReference type="SUPFAM" id="SSF46689">
    <property type="entry name" value="Homeodomain-like"/>
    <property type="match status" value="1"/>
</dbReference>
<sequence length="255" mass="29204">MKLETLINKNYEKLNKNDLHVLQYILSHRESCYDLSIVELANACFASRSSIHRLTKKLGFSGYSEFRVFLKWEGKTKHPTDDLMESFHSDVAQTLKNLDSVDFDTISKLLYQAGRIYIHGTGTAQLMCAKDCQRMFSIIETFIILIHDQVEFEAMYRGMQDTDVVLIISLSGDTPTLIPNIKQLNAKGIDVITITNLKNNKLAQMSPNNIYATTTPGATKEGTEITSFVPFYIAIEMMYRKFIEYKEKQEEINDV</sequence>
<dbReference type="InterPro" id="IPR001347">
    <property type="entry name" value="SIS_dom"/>
</dbReference>
<proteinExistence type="predicted"/>
<evidence type="ECO:0000313" key="7">
    <source>
        <dbReference type="Proteomes" id="UP000184079"/>
    </source>
</evidence>
<dbReference type="PANTHER" id="PTHR30514:SF1">
    <property type="entry name" value="HTH-TYPE TRANSCRIPTIONAL REGULATOR HEXR-RELATED"/>
    <property type="match status" value="1"/>
</dbReference>
<accession>A0A1M5WBG4</accession>
<dbReference type="Pfam" id="PF01418">
    <property type="entry name" value="HTH_6"/>
    <property type="match status" value="1"/>
</dbReference>
<name>A0A1M5WBG4_9BACI</name>
<gene>
    <name evidence="6" type="ORF">SAMN05421807_115104</name>
</gene>
<protein>
    <submittedName>
        <fullName evidence="6">RpiR family transcriptional regulator, glv operon transcriptional regulator</fullName>
    </submittedName>
</protein>
<organism evidence="6 7">
    <name type="scientific">Virgibacillus chiguensis</name>
    <dbReference type="NCBI Taxonomy" id="411959"/>
    <lineage>
        <taxon>Bacteria</taxon>
        <taxon>Bacillati</taxon>
        <taxon>Bacillota</taxon>
        <taxon>Bacilli</taxon>
        <taxon>Bacillales</taxon>
        <taxon>Bacillaceae</taxon>
        <taxon>Virgibacillus</taxon>
    </lineage>
</organism>
<reference evidence="7" key="1">
    <citation type="submission" date="2016-11" db="EMBL/GenBank/DDBJ databases">
        <authorList>
            <person name="Varghese N."/>
            <person name="Submissions S."/>
        </authorList>
    </citation>
    <scope>NUCLEOTIDE SEQUENCE [LARGE SCALE GENOMIC DNA]</scope>
    <source>
        <strain evidence="7">CGMCC 1.6496</strain>
    </source>
</reference>
<evidence type="ECO:0000259" key="5">
    <source>
        <dbReference type="PROSITE" id="PS51464"/>
    </source>
</evidence>
<keyword evidence="1" id="KW-0805">Transcription regulation</keyword>